<dbReference type="Proteomes" id="UP000266723">
    <property type="component" value="Unassembled WGS sequence"/>
</dbReference>
<gene>
    <name evidence="1" type="ORF">DY000_02040016</name>
</gene>
<dbReference type="EMBL" id="QGKV02001507">
    <property type="protein sequence ID" value="KAF3527329.1"/>
    <property type="molecule type" value="Genomic_DNA"/>
</dbReference>
<evidence type="ECO:0000313" key="2">
    <source>
        <dbReference type="Proteomes" id="UP000266723"/>
    </source>
</evidence>
<sequence>MEEFRLSALPEELQDLVVQGVAKNSFCDLFRLRTTPLRLYEECFAHGSPSTLYLKGSLYFFLYGFEEEGLALIKTATDKCFEIAMYTYAMVRKAFWDDEEFFSRFNRDDIRTISMGVEENGWGWGWPPNATALLTKRDEFMASVMPSYFTCECTTYNRWIKWRDDLSKGRDMCHRCFWTRELGIFFPFLWCYNS</sequence>
<organism evidence="1 2">
    <name type="scientific">Brassica cretica</name>
    <name type="common">Mustard</name>
    <dbReference type="NCBI Taxonomy" id="69181"/>
    <lineage>
        <taxon>Eukaryota</taxon>
        <taxon>Viridiplantae</taxon>
        <taxon>Streptophyta</taxon>
        <taxon>Embryophyta</taxon>
        <taxon>Tracheophyta</taxon>
        <taxon>Spermatophyta</taxon>
        <taxon>Magnoliopsida</taxon>
        <taxon>eudicotyledons</taxon>
        <taxon>Gunneridae</taxon>
        <taxon>Pentapetalae</taxon>
        <taxon>rosids</taxon>
        <taxon>malvids</taxon>
        <taxon>Brassicales</taxon>
        <taxon>Brassicaceae</taxon>
        <taxon>Brassiceae</taxon>
        <taxon>Brassica</taxon>
    </lineage>
</organism>
<dbReference type="PANTHER" id="PTHR33784">
    <property type="entry name" value="OS05G0482100 PROTEIN"/>
    <property type="match status" value="1"/>
</dbReference>
<keyword evidence="2" id="KW-1185">Reference proteome</keyword>
<reference evidence="1 2" key="1">
    <citation type="journal article" date="2020" name="BMC Genomics">
        <title>Intraspecific diversification of the crop wild relative Brassica cretica Lam. using demographic model selection.</title>
        <authorList>
            <person name="Kioukis A."/>
            <person name="Michalopoulou V.A."/>
            <person name="Briers L."/>
            <person name="Pirintsos S."/>
            <person name="Studholme D.J."/>
            <person name="Pavlidis P."/>
            <person name="Sarris P.F."/>
        </authorList>
    </citation>
    <scope>NUCLEOTIDE SEQUENCE [LARGE SCALE GENOMIC DNA]</scope>
    <source>
        <strain evidence="2">cv. PFS-1207/04</strain>
    </source>
</reference>
<comment type="caution">
    <text evidence="1">The sequence shown here is derived from an EMBL/GenBank/DDBJ whole genome shotgun (WGS) entry which is preliminary data.</text>
</comment>
<protein>
    <recommendedName>
        <fullName evidence="3">F-box domain-containing protein</fullName>
    </recommendedName>
</protein>
<evidence type="ECO:0008006" key="3">
    <source>
        <dbReference type="Google" id="ProtNLM"/>
    </source>
</evidence>
<dbReference type="PANTHER" id="PTHR33784:SF38">
    <property type="entry name" value="DUF1985 DOMAIN-CONTAINING PROTEIN"/>
    <property type="match status" value="1"/>
</dbReference>
<name>A0ABQ7B508_BRACR</name>
<proteinExistence type="predicted"/>
<accession>A0ABQ7B508</accession>
<dbReference type="InterPro" id="IPR040338">
    <property type="entry name" value="At1g67623-like"/>
</dbReference>
<evidence type="ECO:0000313" key="1">
    <source>
        <dbReference type="EMBL" id="KAF3527329.1"/>
    </source>
</evidence>